<feature type="domain" description="DUF1648" evidence="2">
    <location>
        <begin position="12"/>
        <end position="60"/>
    </location>
</feature>
<feature type="transmembrane region" description="Helical" evidence="1">
    <location>
        <begin position="188"/>
        <end position="210"/>
    </location>
</feature>
<dbReference type="Proteomes" id="UP001254257">
    <property type="component" value="Unassembled WGS sequence"/>
</dbReference>
<dbReference type="Pfam" id="PF13630">
    <property type="entry name" value="SdpI"/>
    <property type="match status" value="1"/>
</dbReference>
<comment type="caution">
    <text evidence="3">The sequence shown here is derived from an EMBL/GenBank/DDBJ whole genome shotgun (WGS) entry which is preliminary data.</text>
</comment>
<accession>A0ABU3SGG9</accession>
<dbReference type="Pfam" id="PF07853">
    <property type="entry name" value="DUF1648"/>
    <property type="match status" value="1"/>
</dbReference>
<feature type="transmembrane region" description="Helical" evidence="1">
    <location>
        <begin position="49"/>
        <end position="70"/>
    </location>
</feature>
<dbReference type="InterPro" id="IPR012867">
    <property type="entry name" value="DUF1648"/>
</dbReference>
<dbReference type="PANTHER" id="PTHR37810">
    <property type="entry name" value="IMMUNITY PROTEIN SDPI"/>
    <property type="match status" value="1"/>
</dbReference>
<evidence type="ECO:0000256" key="1">
    <source>
        <dbReference type="SAM" id="Phobius"/>
    </source>
</evidence>
<reference evidence="3 4" key="1">
    <citation type="submission" date="2023-09" db="EMBL/GenBank/DDBJ databases">
        <title>Whole genome shotgun sequencing (WGS) of Bosea sp. ZW T0_25, isolated from stored onions (Allium cepa).</title>
        <authorList>
            <person name="Stoll D.A."/>
            <person name="Huch M."/>
        </authorList>
    </citation>
    <scope>NUCLEOTIDE SEQUENCE [LARGE SCALE GENOMIC DNA]</scope>
    <source>
        <strain evidence="3 4">ZW T0_25</strain>
    </source>
</reference>
<organism evidence="3 4">
    <name type="scientific">Bosea rubneri</name>
    <dbReference type="NCBI Taxonomy" id="3075434"/>
    <lineage>
        <taxon>Bacteria</taxon>
        <taxon>Pseudomonadati</taxon>
        <taxon>Pseudomonadota</taxon>
        <taxon>Alphaproteobacteria</taxon>
        <taxon>Hyphomicrobiales</taxon>
        <taxon>Boseaceae</taxon>
        <taxon>Bosea</taxon>
    </lineage>
</organism>
<dbReference type="PIRSF" id="PIRSF038959">
    <property type="entry name" value="SdpI"/>
    <property type="match status" value="1"/>
</dbReference>
<evidence type="ECO:0000313" key="4">
    <source>
        <dbReference type="Proteomes" id="UP001254257"/>
    </source>
</evidence>
<proteinExistence type="predicted"/>
<dbReference type="InterPro" id="IPR026272">
    <property type="entry name" value="SdpI"/>
</dbReference>
<feature type="transmembrane region" description="Helical" evidence="1">
    <location>
        <begin position="119"/>
        <end position="136"/>
    </location>
</feature>
<protein>
    <submittedName>
        <fullName evidence="3">SdpI family protein</fullName>
    </submittedName>
</protein>
<keyword evidence="1" id="KW-0812">Transmembrane</keyword>
<dbReference type="RefSeq" id="WP_316021515.1">
    <property type="nucleotide sequence ID" value="NZ_JAWDID010000088.1"/>
</dbReference>
<keyword evidence="4" id="KW-1185">Reference proteome</keyword>
<dbReference type="EMBL" id="JAWDID010000088">
    <property type="protein sequence ID" value="MDU0343819.1"/>
    <property type="molecule type" value="Genomic_DNA"/>
</dbReference>
<feature type="transmembrane region" description="Helical" evidence="1">
    <location>
        <begin position="164"/>
        <end position="182"/>
    </location>
</feature>
<evidence type="ECO:0000313" key="3">
    <source>
        <dbReference type="EMBL" id="MDU0343819.1"/>
    </source>
</evidence>
<sequence>MIRHPLLASLGLIGVMLAASAFALGQMPADARIAVHFDVHGRPDGFADAWIAFLLMPGIALAATMLFALLPRLEPRAANLACSGKAYVTTWYALILVLAACHALLVGNALGLAPDVPRLTSTLLGLFLIATGNVAGKARPMLLLGVRTPWTLADRTVWEKTQRFYGRASVGLGVGLVALALAGAPPLVLASACLGGLALLLAGSTGYSYWLSRRVARS</sequence>
<feature type="transmembrane region" description="Helical" evidence="1">
    <location>
        <begin position="91"/>
        <end position="113"/>
    </location>
</feature>
<name>A0ABU3SGG9_9HYPH</name>
<gene>
    <name evidence="3" type="ORF">RKE40_28390</name>
</gene>
<dbReference type="PANTHER" id="PTHR37810:SF5">
    <property type="entry name" value="IMMUNITY PROTEIN SDPI"/>
    <property type="match status" value="1"/>
</dbReference>
<keyword evidence="1" id="KW-0472">Membrane</keyword>
<dbReference type="InterPro" id="IPR025962">
    <property type="entry name" value="SdpI/YhfL"/>
</dbReference>
<keyword evidence="1" id="KW-1133">Transmembrane helix</keyword>
<evidence type="ECO:0000259" key="2">
    <source>
        <dbReference type="Pfam" id="PF07853"/>
    </source>
</evidence>